<dbReference type="Proteomes" id="UP000663889">
    <property type="component" value="Unassembled WGS sequence"/>
</dbReference>
<evidence type="ECO:0000313" key="6">
    <source>
        <dbReference type="Proteomes" id="UP000663889"/>
    </source>
</evidence>
<name>A0A814NWB0_9BILA</name>
<keyword evidence="2 4" id="KW-1133">Transmembrane helix</keyword>
<evidence type="ECO:0000256" key="2">
    <source>
        <dbReference type="ARBA" id="ARBA00022989"/>
    </source>
</evidence>
<organism evidence="5 6">
    <name type="scientific">Rotaria sordida</name>
    <dbReference type="NCBI Taxonomy" id="392033"/>
    <lineage>
        <taxon>Eukaryota</taxon>
        <taxon>Metazoa</taxon>
        <taxon>Spiralia</taxon>
        <taxon>Gnathifera</taxon>
        <taxon>Rotifera</taxon>
        <taxon>Eurotatoria</taxon>
        <taxon>Bdelloidea</taxon>
        <taxon>Philodinida</taxon>
        <taxon>Philodinidae</taxon>
        <taxon>Rotaria</taxon>
    </lineage>
</organism>
<reference evidence="5" key="1">
    <citation type="submission" date="2021-02" db="EMBL/GenBank/DDBJ databases">
        <authorList>
            <person name="Nowell W R."/>
        </authorList>
    </citation>
    <scope>NUCLEOTIDE SEQUENCE</scope>
</reference>
<evidence type="ECO:0000256" key="4">
    <source>
        <dbReference type="SAM" id="Phobius"/>
    </source>
</evidence>
<dbReference type="GO" id="GO:0005524">
    <property type="term" value="F:ATP binding"/>
    <property type="evidence" value="ECO:0007669"/>
    <property type="project" value="InterPro"/>
</dbReference>
<evidence type="ECO:0000313" key="5">
    <source>
        <dbReference type="EMBL" id="CAF1098943.1"/>
    </source>
</evidence>
<accession>A0A814NWB0</accession>
<feature type="transmembrane region" description="Helical" evidence="4">
    <location>
        <begin position="78"/>
        <end position="102"/>
    </location>
</feature>
<dbReference type="EMBL" id="CAJNOU010000836">
    <property type="protein sequence ID" value="CAF1098943.1"/>
    <property type="molecule type" value="Genomic_DNA"/>
</dbReference>
<dbReference type="InterPro" id="IPR036640">
    <property type="entry name" value="ABC1_TM_sf"/>
</dbReference>
<gene>
    <name evidence="5" type="ORF">SEV965_LOCUS15763</name>
</gene>
<evidence type="ECO:0000256" key="3">
    <source>
        <dbReference type="ARBA" id="ARBA00023136"/>
    </source>
</evidence>
<evidence type="ECO:0000256" key="1">
    <source>
        <dbReference type="ARBA" id="ARBA00022692"/>
    </source>
</evidence>
<dbReference type="Gene3D" id="1.20.1560.10">
    <property type="entry name" value="ABC transporter type 1, transmembrane domain"/>
    <property type="match status" value="1"/>
</dbReference>
<protein>
    <submittedName>
        <fullName evidence="5">Uncharacterized protein</fullName>
    </submittedName>
</protein>
<keyword evidence="1 4" id="KW-0812">Transmembrane</keyword>
<dbReference type="AlphaFoldDB" id="A0A814NWB0"/>
<comment type="caution">
    <text evidence="5">The sequence shown here is derived from an EMBL/GenBank/DDBJ whole genome shotgun (WGS) entry which is preliminary data.</text>
</comment>
<dbReference type="GO" id="GO:0016020">
    <property type="term" value="C:membrane"/>
    <property type="evidence" value="ECO:0007669"/>
    <property type="project" value="InterPro"/>
</dbReference>
<sequence length="150" mass="17241">MMSDTQPLLPTADRFSIDDSNSNRRRSAINKLFNWRQYFAFTKIDQKYENLDDDNDGTRNEPVIGYFQLFRFADRLDLIMIFLGLCFVLLYGMSSTASLVVFSRLTSAFALQSFIGRCSSQQNISVSINNSKGCPWNAEPNIFNYDSLQK</sequence>
<keyword evidence="3 4" id="KW-0472">Membrane</keyword>
<proteinExistence type="predicted"/>